<dbReference type="PANTHER" id="PTHR44376:SF22">
    <property type="entry name" value="TRANSCRIPTIONAL COREPRESSOR LEUNIG_HOMOLOG"/>
    <property type="match status" value="1"/>
</dbReference>
<organism evidence="1 2">
    <name type="scientific">Mucuna pruriens</name>
    <name type="common">Velvet bean</name>
    <name type="synonym">Dolichos pruriens</name>
    <dbReference type="NCBI Taxonomy" id="157652"/>
    <lineage>
        <taxon>Eukaryota</taxon>
        <taxon>Viridiplantae</taxon>
        <taxon>Streptophyta</taxon>
        <taxon>Embryophyta</taxon>
        <taxon>Tracheophyta</taxon>
        <taxon>Spermatophyta</taxon>
        <taxon>Magnoliopsida</taxon>
        <taxon>eudicotyledons</taxon>
        <taxon>Gunneridae</taxon>
        <taxon>Pentapetalae</taxon>
        <taxon>rosids</taxon>
        <taxon>fabids</taxon>
        <taxon>Fabales</taxon>
        <taxon>Fabaceae</taxon>
        <taxon>Papilionoideae</taxon>
        <taxon>50 kb inversion clade</taxon>
        <taxon>NPAAA clade</taxon>
        <taxon>indigoferoid/millettioid clade</taxon>
        <taxon>Phaseoleae</taxon>
        <taxon>Mucuna</taxon>
    </lineage>
</organism>
<dbReference type="GO" id="GO:0003714">
    <property type="term" value="F:transcription corepressor activity"/>
    <property type="evidence" value="ECO:0007669"/>
    <property type="project" value="InterPro"/>
</dbReference>
<comment type="caution">
    <text evidence="1">The sequence shown here is derived from an EMBL/GenBank/DDBJ whole genome shotgun (WGS) entry which is preliminary data.</text>
</comment>
<dbReference type="AlphaFoldDB" id="A0A371IHF8"/>
<keyword evidence="2" id="KW-1185">Reference proteome</keyword>
<reference evidence="1" key="1">
    <citation type="submission" date="2018-05" db="EMBL/GenBank/DDBJ databases">
        <title>Draft genome of Mucuna pruriens seed.</title>
        <authorList>
            <person name="Nnadi N.E."/>
            <person name="Vos R."/>
            <person name="Hasami M.H."/>
            <person name="Devisetty U.K."/>
            <person name="Aguiy J.C."/>
        </authorList>
    </citation>
    <scope>NUCLEOTIDE SEQUENCE [LARGE SCALE GENOMIC DNA]</scope>
    <source>
        <strain evidence="1">JCA_2017</strain>
    </source>
</reference>
<dbReference type="SUPFAM" id="SSF50978">
    <property type="entry name" value="WD40 repeat-like"/>
    <property type="match status" value="1"/>
</dbReference>
<dbReference type="InterPro" id="IPR015943">
    <property type="entry name" value="WD40/YVTN_repeat-like_dom_sf"/>
</dbReference>
<feature type="non-terminal residue" evidence="1">
    <location>
        <position position="1"/>
    </location>
</feature>
<dbReference type="STRING" id="157652.A0A371IHF8"/>
<dbReference type="InterPro" id="IPR036322">
    <property type="entry name" value="WD40_repeat_dom_sf"/>
</dbReference>
<protein>
    <submittedName>
        <fullName evidence="1">Transcriptional corepressor LEUNIG-HOMOLOG</fullName>
    </submittedName>
</protein>
<sequence length="136" mass="14928">MTYFHSKGHPEVVNYICWNANGDVLASMSQNLVKNWSLTSGECTQELISNTCQFHSCIFHPIYSNLLVMGETSCIGLWNMAEHKSMAISAHENIISALAQSSVTGMVASASHDSSVFFVTQLSFLTGKEMGKFAIK</sequence>
<name>A0A371IHF8_MUCPR</name>
<dbReference type="Gene3D" id="2.130.10.10">
    <property type="entry name" value="YVTN repeat-like/Quinoprotein amine dehydrogenase"/>
    <property type="match status" value="1"/>
</dbReference>
<dbReference type="OrthoDB" id="1418242at2759"/>
<evidence type="ECO:0000313" key="2">
    <source>
        <dbReference type="Proteomes" id="UP000257109"/>
    </source>
</evidence>
<gene>
    <name evidence="1" type="primary">LUH</name>
    <name evidence="1" type="ORF">CR513_00448</name>
</gene>
<accession>A0A371IHF8</accession>
<dbReference type="EMBL" id="QJKJ01000067">
    <property type="protein sequence ID" value="RDY14491.1"/>
    <property type="molecule type" value="Genomic_DNA"/>
</dbReference>
<proteinExistence type="predicted"/>
<feature type="non-terminal residue" evidence="1">
    <location>
        <position position="136"/>
    </location>
</feature>
<dbReference type="Proteomes" id="UP000257109">
    <property type="component" value="Unassembled WGS sequence"/>
</dbReference>
<dbReference type="PANTHER" id="PTHR44376">
    <property type="entry name" value="TRANSCRIPTIONAL REGULATOR OF FILAMENTOUS GROWTH FLO8"/>
    <property type="match status" value="1"/>
</dbReference>
<evidence type="ECO:0000313" key="1">
    <source>
        <dbReference type="EMBL" id="RDY14491.1"/>
    </source>
</evidence>
<dbReference type="InterPro" id="IPR044716">
    <property type="entry name" value="LEUNIG-like"/>
</dbReference>